<dbReference type="InterPro" id="IPR003439">
    <property type="entry name" value="ABC_transporter-like_ATP-bd"/>
</dbReference>
<dbReference type="GO" id="GO:0016887">
    <property type="term" value="F:ATP hydrolysis activity"/>
    <property type="evidence" value="ECO:0007669"/>
    <property type="project" value="InterPro"/>
</dbReference>
<comment type="similarity">
    <text evidence="1">Belongs to the ABC transporter superfamily.</text>
</comment>
<dbReference type="SMART" id="SM00382">
    <property type="entry name" value="AAA"/>
    <property type="match status" value="1"/>
</dbReference>
<dbReference type="InterPro" id="IPR027417">
    <property type="entry name" value="P-loop_NTPase"/>
</dbReference>
<dbReference type="AlphaFoldDB" id="A0A4Q0SUY4"/>
<evidence type="ECO:0000256" key="2">
    <source>
        <dbReference type="ARBA" id="ARBA00022448"/>
    </source>
</evidence>
<dbReference type="PANTHER" id="PTHR42711:SF5">
    <property type="entry name" value="ABC TRANSPORTER ATP-BINDING PROTEIN NATA"/>
    <property type="match status" value="1"/>
</dbReference>
<evidence type="ECO:0000256" key="3">
    <source>
        <dbReference type="ARBA" id="ARBA00022458"/>
    </source>
</evidence>
<keyword evidence="2" id="KW-0813">Transport</keyword>
<gene>
    <name evidence="7" type="ORF">GRAN_3959</name>
</gene>
<accession>A0A4Q0SUY4</accession>
<evidence type="ECO:0000259" key="6">
    <source>
        <dbReference type="PROSITE" id="PS50893"/>
    </source>
</evidence>
<evidence type="ECO:0000313" key="8">
    <source>
        <dbReference type="Proteomes" id="UP000289437"/>
    </source>
</evidence>
<sequence length="325" mass="36312">MQIAFRNLMPIVEQKSSVEQKPIVELKNVRKVYDQKVAVEGLSFRIEPGTIFGLLGPNGSGKTSSIRMMIGITVPDSGTVSLFGQPFTRDCLKRVGYLPEERGLYKKMNVLDQLVFLGQLHALDAATARKRALTWCERMEITEAIPKKTEDLSKGMQQKIQFIAALLHEPDLIIMDEPFSGLDPVNGKLLQDTLLDLRKTGKAILFSTHRMDQAEKMCDEIALISRGRLVLEGSMREVKQKYPRNRVVMQFEGDNSFLQHPSIEKAELYGGHVEIKLRSLAGSDPDAQPLLAEAVARGTSITRFEVMEPTLEEIFIEAVGGKIDA</sequence>
<dbReference type="PANTHER" id="PTHR42711">
    <property type="entry name" value="ABC TRANSPORTER ATP-BINDING PROTEIN"/>
    <property type="match status" value="1"/>
</dbReference>
<dbReference type="InterPro" id="IPR025302">
    <property type="entry name" value="DrrA1/2-like_C"/>
</dbReference>
<dbReference type="InterPro" id="IPR017871">
    <property type="entry name" value="ABC_transporter-like_CS"/>
</dbReference>
<keyword evidence="4" id="KW-0547">Nucleotide-binding</keyword>
<dbReference type="Pfam" id="PF13732">
    <property type="entry name" value="DrrA1-3_C"/>
    <property type="match status" value="1"/>
</dbReference>
<evidence type="ECO:0000256" key="1">
    <source>
        <dbReference type="ARBA" id="ARBA00005417"/>
    </source>
</evidence>
<dbReference type="SUPFAM" id="SSF52540">
    <property type="entry name" value="P-loop containing nucleoside triphosphate hydrolases"/>
    <property type="match status" value="1"/>
</dbReference>
<dbReference type="Proteomes" id="UP000289437">
    <property type="component" value="Unassembled WGS sequence"/>
</dbReference>
<reference evidence="7 8" key="1">
    <citation type="submission" date="2018-11" db="EMBL/GenBank/DDBJ databases">
        <authorList>
            <person name="Mardanov A.V."/>
            <person name="Ravin N.V."/>
            <person name="Dedysh S.N."/>
        </authorList>
    </citation>
    <scope>NUCLEOTIDE SEQUENCE [LARGE SCALE GENOMIC DNA]</scope>
    <source>
        <strain evidence="7 8">AF10</strain>
    </source>
</reference>
<comment type="caution">
    <text evidence="7">The sequence shown here is derived from an EMBL/GenBank/DDBJ whole genome shotgun (WGS) entry which is preliminary data.</text>
</comment>
<dbReference type="InterPro" id="IPR050763">
    <property type="entry name" value="ABC_transporter_ATP-binding"/>
</dbReference>
<dbReference type="Pfam" id="PF00005">
    <property type="entry name" value="ABC_tran"/>
    <property type="match status" value="1"/>
</dbReference>
<keyword evidence="5 7" id="KW-0067">ATP-binding</keyword>
<dbReference type="EMBL" id="RDSM01000003">
    <property type="protein sequence ID" value="RXH54855.1"/>
    <property type="molecule type" value="Genomic_DNA"/>
</dbReference>
<name>A0A4Q0SUY4_9BACT</name>
<dbReference type="PROSITE" id="PS00211">
    <property type="entry name" value="ABC_TRANSPORTER_1"/>
    <property type="match status" value="1"/>
</dbReference>
<evidence type="ECO:0000256" key="5">
    <source>
        <dbReference type="ARBA" id="ARBA00022840"/>
    </source>
</evidence>
<reference evidence="8" key="2">
    <citation type="submission" date="2019-02" db="EMBL/GenBank/DDBJ databases">
        <title>Granulicella sibirica sp. nov., a psychrotolerant acidobacterium isolated from an organic soil layer in forested tundra, West Siberia.</title>
        <authorList>
            <person name="Oshkin I.Y."/>
            <person name="Kulichevskaya I.S."/>
            <person name="Rijpstra W.I.C."/>
            <person name="Sinninghe Damste J.S."/>
            <person name="Rakitin A.L."/>
            <person name="Ravin N.V."/>
            <person name="Dedysh S.N."/>
        </authorList>
    </citation>
    <scope>NUCLEOTIDE SEQUENCE [LARGE SCALE GENOMIC DNA]</scope>
    <source>
        <strain evidence="8">AF10</strain>
    </source>
</reference>
<dbReference type="GO" id="GO:0005524">
    <property type="term" value="F:ATP binding"/>
    <property type="evidence" value="ECO:0007669"/>
    <property type="project" value="UniProtKB-KW"/>
</dbReference>
<evidence type="ECO:0000313" key="7">
    <source>
        <dbReference type="EMBL" id="RXH54855.1"/>
    </source>
</evidence>
<organism evidence="7 8">
    <name type="scientific">Granulicella sibirica</name>
    <dbReference type="NCBI Taxonomy" id="2479048"/>
    <lineage>
        <taxon>Bacteria</taxon>
        <taxon>Pseudomonadati</taxon>
        <taxon>Acidobacteriota</taxon>
        <taxon>Terriglobia</taxon>
        <taxon>Terriglobales</taxon>
        <taxon>Acidobacteriaceae</taxon>
        <taxon>Granulicella</taxon>
    </lineage>
</organism>
<proteinExistence type="inferred from homology"/>
<feature type="domain" description="ABC transporter" evidence="6">
    <location>
        <begin position="24"/>
        <end position="251"/>
    </location>
</feature>
<protein>
    <submittedName>
        <fullName evidence="7">ABC transporter, ATP-binding protein</fullName>
    </submittedName>
</protein>
<keyword evidence="8" id="KW-1185">Reference proteome</keyword>
<evidence type="ECO:0000256" key="4">
    <source>
        <dbReference type="ARBA" id="ARBA00022741"/>
    </source>
</evidence>
<dbReference type="Gene3D" id="3.40.50.300">
    <property type="entry name" value="P-loop containing nucleotide triphosphate hydrolases"/>
    <property type="match status" value="1"/>
</dbReference>
<dbReference type="PROSITE" id="PS50893">
    <property type="entry name" value="ABC_TRANSPORTER_2"/>
    <property type="match status" value="1"/>
</dbReference>
<keyword evidence="3" id="KW-0536">Nodulation</keyword>
<dbReference type="InterPro" id="IPR003593">
    <property type="entry name" value="AAA+_ATPase"/>
</dbReference>